<keyword evidence="3" id="KW-1185">Reference proteome</keyword>
<keyword evidence="1" id="KW-0812">Transmembrane</keyword>
<gene>
    <name evidence="2" type="ORF">HNQ47_000057</name>
</gene>
<dbReference type="Proteomes" id="UP000539953">
    <property type="component" value="Unassembled WGS sequence"/>
</dbReference>
<dbReference type="EMBL" id="JACHHK010000001">
    <property type="protein sequence ID" value="MBB5182054.1"/>
    <property type="molecule type" value="Genomic_DNA"/>
</dbReference>
<evidence type="ECO:0000313" key="2">
    <source>
        <dbReference type="EMBL" id="MBB5182054.1"/>
    </source>
</evidence>
<protein>
    <submittedName>
        <fullName evidence="2">Uncharacterized protein</fullName>
    </submittedName>
</protein>
<organism evidence="2 3">
    <name type="scientific">Catenisphaera adipataccumulans</name>
    <dbReference type="NCBI Taxonomy" id="700500"/>
    <lineage>
        <taxon>Bacteria</taxon>
        <taxon>Bacillati</taxon>
        <taxon>Bacillota</taxon>
        <taxon>Erysipelotrichia</taxon>
        <taxon>Erysipelotrichales</taxon>
        <taxon>Erysipelotrichaceae</taxon>
        <taxon>Catenisphaera</taxon>
    </lineage>
</organism>
<sequence>MNIYILLAVICILFGIYPLLKVPFRRMRLNRLQNELQYGQFENFEKDLESPMSRWVFTPYNIEYARLNEYLVKGEDDKLGEQYDKLINLARTKQARLDIYTRAFEYYAMNGNKERSEPLLDEIRMLNVPEAQAHAELIWDIFILKKSNHINELKEASKDADALNRGMYAYLIAEQYRNRGDEKNAEKYEAESKKYL</sequence>
<dbReference type="AlphaFoldDB" id="A0A7W8CW49"/>
<keyword evidence="1" id="KW-1133">Transmembrane helix</keyword>
<feature type="transmembrane region" description="Helical" evidence="1">
    <location>
        <begin position="6"/>
        <end position="24"/>
    </location>
</feature>
<accession>A0A7W8CW49</accession>
<proteinExistence type="predicted"/>
<name>A0A7W8CW49_9FIRM</name>
<keyword evidence="1" id="KW-0472">Membrane</keyword>
<evidence type="ECO:0000256" key="1">
    <source>
        <dbReference type="SAM" id="Phobius"/>
    </source>
</evidence>
<dbReference type="RefSeq" id="WP_183326449.1">
    <property type="nucleotide sequence ID" value="NZ_JACHHK010000001.1"/>
</dbReference>
<reference evidence="2 3" key="1">
    <citation type="submission" date="2020-08" db="EMBL/GenBank/DDBJ databases">
        <title>Genomic Encyclopedia of Type Strains, Phase IV (KMG-IV): sequencing the most valuable type-strain genomes for metagenomic binning, comparative biology and taxonomic classification.</title>
        <authorList>
            <person name="Goeker M."/>
        </authorList>
    </citation>
    <scope>NUCLEOTIDE SEQUENCE [LARGE SCALE GENOMIC DNA]</scope>
    <source>
        <strain evidence="2 3">DSM 25799</strain>
    </source>
</reference>
<evidence type="ECO:0000313" key="3">
    <source>
        <dbReference type="Proteomes" id="UP000539953"/>
    </source>
</evidence>
<comment type="caution">
    <text evidence="2">The sequence shown here is derived from an EMBL/GenBank/DDBJ whole genome shotgun (WGS) entry which is preliminary data.</text>
</comment>